<evidence type="ECO:0000313" key="3">
    <source>
        <dbReference type="Proteomes" id="UP000054248"/>
    </source>
</evidence>
<name>A0A0C3Q2A0_9AGAM</name>
<reference evidence="3" key="2">
    <citation type="submission" date="2015-01" db="EMBL/GenBank/DDBJ databases">
        <title>Evolutionary Origins and Diversification of the Mycorrhizal Mutualists.</title>
        <authorList>
            <consortium name="DOE Joint Genome Institute"/>
            <consortium name="Mycorrhizal Genomics Consortium"/>
            <person name="Kohler A."/>
            <person name="Kuo A."/>
            <person name="Nagy L.G."/>
            <person name="Floudas D."/>
            <person name="Copeland A."/>
            <person name="Barry K.W."/>
            <person name="Cichocki N."/>
            <person name="Veneault-Fourrey C."/>
            <person name="LaButti K."/>
            <person name="Lindquist E.A."/>
            <person name="Lipzen A."/>
            <person name="Lundell T."/>
            <person name="Morin E."/>
            <person name="Murat C."/>
            <person name="Riley R."/>
            <person name="Ohm R."/>
            <person name="Sun H."/>
            <person name="Tunlid A."/>
            <person name="Henrissat B."/>
            <person name="Grigoriev I.V."/>
            <person name="Hibbett D.S."/>
            <person name="Martin F."/>
        </authorList>
    </citation>
    <scope>NUCLEOTIDE SEQUENCE [LARGE SCALE GENOMIC DNA]</scope>
    <source>
        <strain evidence="3">MUT 4182</strain>
    </source>
</reference>
<evidence type="ECO:0000256" key="1">
    <source>
        <dbReference type="SAM" id="MobiDB-lite"/>
    </source>
</evidence>
<feature type="region of interest" description="Disordered" evidence="1">
    <location>
        <begin position="1"/>
        <end position="38"/>
    </location>
</feature>
<keyword evidence="3" id="KW-1185">Reference proteome</keyword>
<dbReference type="OrthoDB" id="3181259at2759"/>
<feature type="compositionally biased region" description="Polar residues" evidence="1">
    <location>
        <begin position="28"/>
        <end position="37"/>
    </location>
</feature>
<gene>
    <name evidence="2" type="ORF">M407DRAFT_27935</name>
</gene>
<dbReference type="Proteomes" id="UP000054248">
    <property type="component" value="Unassembled WGS sequence"/>
</dbReference>
<dbReference type="EMBL" id="KN823107">
    <property type="protein sequence ID" value="KIO22535.1"/>
    <property type="molecule type" value="Genomic_DNA"/>
</dbReference>
<dbReference type="InterPro" id="IPR032675">
    <property type="entry name" value="LRR_dom_sf"/>
</dbReference>
<proteinExistence type="predicted"/>
<organism evidence="2 3">
    <name type="scientific">Tulasnella calospora MUT 4182</name>
    <dbReference type="NCBI Taxonomy" id="1051891"/>
    <lineage>
        <taxon>Eukaryota</taxon>
        <taxon>Fungi</taxon>
        <taxon>Dikarya</taxon>
        <taxon>Basidiomycota</taxon>
        <taxon>Agaricomycotina</taxon>
        <taxon>Agaricomycetes</taxon>
        <taxon>Cantharellales</taxon>
        <taxon>Tulasnellaceae</taxon>
        <taxon>Tulasnella</taxon>
    </lineage>
</organism>
<dbReference type="HOGENOM" id="CLU_489340_0_0_1"/>
<protein>
    <submittedName>
        <fullName evidence="2">Uncharacterized protein</fullName>
    </submittedName>
</protein>
<evidence type="ECO:0000313" key="2">
    <source>
        <dbReference type="EMBL" id="KIO22535.1"/>
    </source>
</evidence>
<accession>A0A0C3Q2A0</accession>
<reference evidence="2 3" key="1">
    <citation type="submission" date="2014-04" db="EMBL/GenBank/DDBJ databases">
        <authorList>
            <consortium name="DOE Joint Genome Institute"/>
            <person name="Kuo A."/>
            <person name="Girlanda M."/>
            <person name="Perotto S."/>
            <person name="Kohler A."/>
            <person name="Nagy L.G."/>
            <person name="Floudas D."/>
            <person name="Copeland A."/>
            <person name="Barry K.W."/>
            <person name="Cichocki N."/>
            <person name="Veneault-Fourrey C."/>
            <person name="LaButti K."/>
            <person name="Lindquist E.A."/>
            <person name="Lipzen A."/>
            <person name="Lundell T."/>
            <person name="Morin E."/>
            <person name="Murat C."/>
            <person name="Sun H."/>
            <person name="Tunlid A."/>
            <person name="Henrissat B."/>
            <person name="Grigoriev I.V."/>
            <person name="Hibbett D.S."/>
            <person name="Martin F."/>
            <person name="Nordberg H.P."/>
            <person name="Cantor M.N."/>
            <person name="Hua S.X."/>
        </authorList>
    </citation>
    <scope>NUCLEOTIDE SEQUENCE [LARGE SCALE GENOMIC DNA]</scope>
    <source>
        <strain evidence="2 3">MUT 4182</strain>
    </source>
</reference>
<sequence length="557" mass="62244">MDQVDPADQASRTSVTDRMAESDGRSNVPESGSQVATQFHPLERGMLSDVELRFKHNAALPVHTLPAELFLQVIHCVMRPSLEENKTGNYRHLISLSGVCSHWCSVIRDSPPLWTQLHLWDSPNIVKMAIQRSSCHLLDITINKSSYLRRAYEDMQEFLNTIILHRNRWRTLGVSLRSSLIPLVTAALEEPALNLEKLSLIDQDTVSSTLQVDFFRGAAPQLKDLTLNGVSIRWDSEVVHGLKFVDLSWIHFPSTKAILDILSRSPQLQQATIWKCTTGSIFTDSSYSIRLSRLSFLRIDLGRLEAIDNILGSIKALSERSSLTIPSLPGENVDGFLQRLVAGWTSNWNVAAMFGELRLDIDANELRIGIDDPDYPEPLTLAVDGFRAEGTEFLSALSSLVDTLASWSKDSATLLLKLGKTPSTYYTVPIKRPFVHEISRLPITSLEILGFGDGSLIDILISEGAYSVFQNVCTLSFSGMLASDLSNKLEWFSNTIRFIKTATESSLNELGRRPKLWKVELRVSFSSEEADIMEANAKELEGIVRPGRIFVVNTNQK</sequence>
<dbReference type="Gene3D" id="3.80.10.10">
    <property type="entry name" value="Ribonuclease Inhibitor"/>
    <property type="match status" value="1"/>
</dbReference>
<dbReference type="STRING" id="1051891.A0A0C3Q2A0"/>
<dbReference type="AlphaFoldDB" id="A0A0C3Q2A0"/>